<comment type="caution">
    <text evidence="2">The sequence shown here is derived from an EMBL/GenBank/DDBJ whole genome shotgun (WGS) entry which is preliminary data.</text>
</comment>
<dbReference type="Gene3D" id="2.170.120.30">
    <property type="match status" value="2"/>
</dbReference>
<reference evidence="2" key="1">
    <citation type="journal article" date="2021" name="PeerJ">
        <title>Extensive microbial diversity within the chicken gut microbiome revealed by metagenomics and culture.</title>
        <authorList>
            <person name="Gilroy R."/>
            <person name="Ravi A."/>
            <person name="Getino M."/>
            <person name="Pursley I."/>
            <person name="Horton D.L."/>
            <person name="Alikhan N.F."/>
            <person name="Baker D."/>
            <person name="Gharbi K."/>
            <person name="Hall N."/>
            <person name="Watson M."/>
            <person name="Adriaenssens E.M."/>
            <person name="Foster-Nyarko E."/>
            <person name="Jarju S."/>
            <person name="Secka A."/>
            <person name="Antonio M."/>
            <person name="Oren A."/>
            <person name="Chaudhuri R.R."/>
            <person name="La Ragione R."/>
            <person name="Hildebrand F."/>
            <person name="Pallen M.J."/>
        </authorList>
    </citation>
    <scope>NUCLEOTIDE SEQUENCE</scope>
    <source>
        <strain evidence="2">ChiSjej1B19-5720</strain>
    </source>
</reference>
<dbReference type="InterPro" id="IPR012505">
    <property type="entry name" value="YbbR"/>
</dbReference>
<keyword evidence="1" id="KW-0812">Transmembrane</keyword>
<evidence type="ECO:0000313" key="2">
    <source>
        <dbReference type="EMBL" id="HJB29407.1"/>
    </source>
</evidence>
<evidence type="ECO:0008006" key="4">
    <source>
        <dbReference type="Google" id="ProtNLM"/>
    </source>
</evidence>
<dbReference type="Pfam" id="PF07949">
    <property type="entry name" value="YbbR"/>
    <property type="match status" value="2"/>
</dbReference>
<organism evidence="2 3">
    <name type="scientific">Candidatus Blautia faecavium</name>
    <dbReference type="NCBI Taxonomy" id="2838487"/>
    <lineage>
        <taxon>Bacteria</taxon>
        <taxon>Bacillati</taxon>
        <taxon>Bacillota</taxon>
        <taxon>Clostridia</taxon>
        <taxon>Lachnospirales</taxon>
        <taxon>Lachnospiraceae</taxon>
        <taxon>Blautia</taxon>
    </lineage>
</organism>
<dbReference type="Gene3D" id="2.170.120.40">
    <property type="entry name" value="YbbR-like domain"/>
    <property type="match status" value="2"/>
</dbReference>
<evidence type="ECO:0000313" key="3">
    <source>
        <dbReference type="Proteomes" id="UP000823842"/>
    </source>
</evidence>
<reference evidence="2" key="2">
    <citation type="submission" date="2021-04" db="EMBL/GenBank/DDBJ databases">
        <authorList>
            <person name="Gilroy R."/>
        </authorList>
    </citation>
    <scope>NUCLEOTIDE SEQUENCE</scope>
    <source>
        <strain evidence="2">ChiSjej1B19-5720</strain>
    </source>
</reference>
<sequence>MKKRKLTDNIPLKLMSIFVGILVWLIVVNIDNPTTRRSFVIHDVELMNQAYIDSMGLVSSMDEDQAPIRVYITGTRKTVSGITESDINAVADLQQAINLEAAIEQNTTTSLVMVPITVTCTGISPENIEVTPKNLSVNLQKKATQEFVINATTEGKPGRGYEIGTVTANPEKIRITGPFSLINKINQVNAVIDVDGATEDVTEDIDLSIIDKNGEPLTTTQMSYLTFERQVAVTARLWRVQTVTINAEYSGTPAQGYKVGSVEEIPSEISVAGSEDALEELSQAGNSIWITEDAIDISGKSDNMEIKVDISEYLPEGIKLTSDSSTDVFVRVNILPEGSIEYEILTSDIEVKNLSENLQVTFDTAAIDIRLKKDDESLDDPDEESIKASIDLEGREEGSYEVPVDITLPEGYELVDDVVAEINISEISDVSEVENSEE</sequence>
<feature type="transmembrane region" description="Helical" evidence="1">
    <location>
        <begin position="12"/>
        <end position="30"/>
    </location>
</feature>
<keyword evidence="1" id="KW-0472">Membrane</keyword>
<dbReference type="AlphaFoldDB" id="A0A9D2LU35"/>
<dbReference type="Proteomes" id="UP000823842">
    <property type="component" value="Unassembled WGS sequence"/>
</dbReference>
<gene>
    <name evidence="2" type="ORF">IAA06_11520</name>
</gene>
<proteinExistence type="predicted"/>
<dbReference type="PANTHER" id="PTHR37804">
    <property type="entry name" value="CDAA REGULATORY PROTEIN CDAR"/>
    <property type="match status" value="1"/>
</dbReference>
<dbReference type="InterPro" id="IPR053154">
    <property type="entry name" value="c-di-AMP_regulator"/>
</dbReference>
<accession>A0A9D2LU35</accession>
<protein>
    <recommendedName>
        <fullName evidence="4">YbbR-like protein</fullName>
    </recommendedName>
</protein>
<dbReference type="PANTHER" id="PTHR37804:SF1">
    <property type="entry name" value="CDAA REGULATORY PROTEIN CDAR"/>
    <property type="match status" value="1"/>
</dbReference>
<keyword evidence="1" id="KW-1133">Transmembrane helix</keyword>
<dbReference type="EMBL" id="DWYZ01000213">
    <property type="protein sequence ID" value="HJB29407.1"/>
    <property type="molecule type" value="Genomic_DNA"/>
</dbReference>
<evidence type="ECO:0000256" key="1">
    <source>
        <dbReference type="SAM" id="Phobius"/>
    </source>
</evidence>
<name>A0A9D2LU35_9FIRM</name>